<dbReference type="InterPro" id="IPR004322">
    <property type="entry name" value="Plasmid_replicase_bac"/>
</dbReference>
<keyword evidence="4" id="KW-1185">Reference proteome</keyword>
<evidence type="ECO:0000259" key="2">
    <source>
        <dbReference type="SMART" id="SM00942"/>
    </source>
</evidence>
<name>A0ABM9FH26_9ENTR</name>
<comment type="caution">
    <text evidence="3">The sequence shown here is derived from an EMBL/GenBank/DDBJ whole genome shotgun (WGS) entry which is preliminary data.</text>
</comment>
<gene>
    <name evidence="3" type="ORF">FBBNIHIM_26155</name>
</gene>
<feature type="compositionally biased region" description="Basic residues" evidence="1">
    <location>
        <begin position="254"/>
        <end position="270"/>
    </location>
</feature>
<protein>
    <submittedName>
        <fullName evidence="3">Replication initiation protein</fullName>
    </submittedName>
</protein>
<evidence type="ECO:0000313" key="4">
    <source>
        <dbReference type="Proteomes" id="UP001152651"/>
    </source>
</evidence>
<dbReference type="Pfam" id="PF08708">
    <property type="entry name" value="PriCT_1"/>
    <property type="match status" value="1"/>
</dbReference>
<reference evidence="3" key="1">
    <citation type="submission" date="2022-05" db="EMBL/GenBank/DDBJ databases">
        <authorList>
            <person name="Blom J."/>
        </authorList>
    </citation>
    <scope>NUCLEOTIDE SEQUENCE</scope>
    <source>
        <strain evidence="3">Type strain: CPO20170097</strain>
    </source>
</reference>
<sequence>MHNAALELFNDRLPHKPYFSDDLHFGVRIAGKERAILAKYIQFNQPHAMFWLGFDVDRTGAAIDWSDRNAPAPTLTITNPDNGHAHLLYALKTSIRTAPDGKMKPLRYAAAVENALCKKLEADAGYSGLICKNPNHGHWKIAVWQPELYTLDWLADFLDLNAANDKEIVADYGLGRNCTLFDKTRKWAYRAIRQGWPEYEQWLQACYERASAYNLQFAAPLDENEVSGIAKSIAKWTNEKFSESKFEEYVERTHHSKIQSKRGSRSKGGGRPKLNEKIAIEVEKLRGDGVAMREISTRLNISLGSTFNLIKKGISNER</sequence>
<organism evidence="3 4">
    <name type="scientific">Pseudocitrobacter vendiensis</name>
    <dbReference type="NCBI Taxonomy" id="2488306"/>
    <lineage>
        <taxon>Bacteria</taxon>
        <taxon>Pseudomonadati</taxon>
        <taxon>Pseudomonadota</taxon>
        <taxon>Gammaproteobacteria</taxon>
        <taxon>Enterobacterales</taxon>
        <taxon>Enterobacteriaceae</taxon>
        <taxon>Pseudocitrobacter</taxon>
    </lineage>
</organism>
<dbReference type="InterPro" id="IPR014820">
    <property type="entry name" value="PriCT_1"/>
</dbReference>
<evidence type="ECO:0000313" key="3">
    <source>
        <dbReference type="EMBL" id="CAH6670582.1"/>
    </source>
</evidence>
<feature type="domain" description="Primase C-terminal 1" evidence="2">
    <location>
        <begin position="166"/>
        <end position="239"/>
    </location>
</feature>
<dbReference type="Proteomes" id="UP001152651">
    <property type="component" value="Unassembled WGS sequence"/>
</dbReference>
<dbReference type="RefSeq" id="WP_253899381.1">
    <property type="nucleotide sequence ID" value="NZ_CALSBS010000064.1"/>
</dbReference>
<evidence type="ECO:0000256" key="1">
    <source>
        <dbReference type="SAM" id="MobiDB-lite"/>
    </source>
</evidence>
<dbReference type="Gene3D" id="1.10.340.50">
    <property type="match status" value="1"/>
</dbReference>
<dbReference type="SMART" id="SM00942">
    <property type="entry name" value="PriCT_1"/>
    <property type="match status" value="1"/>
</dbReference>
<accession>A0ABM9FH26</accession>
<feature type="region of interest" description="Disordered" evidence="1">
    <location>
        <begin position="254"/>
        <end position="273"/>
    </location>
</feature>
<dbReference type="EMBL" id="CALSBS010000064">
    <property type="protein sequence ID" value="CAH6670582.1"/>
    <property type="molecule type" value="Genomic_DNA"/>
</dbReference>
<proteinExistence type="predicted"/>
<dbReference type="Pfam" id="PF03090">
    <property type="entry name" value="Replicase"/>
    <property type="match status" value="1"/>
</dbReference>